<evidence type="ECO:0000313" key="3">
    <source>
        <dbReference type="Proteomes" id="UP000288429"/>
    </source>
</evidence>
<feature type="compositionally biased region" description="Basic and acidic residues" evidence="1">
    <location>
        <begin position="260"/>
        <end position="273"/>
    </location>
</feature>
<comment type="caution">
    <text evidence="2">The sequence shown here is derived from an EMBL/GenBank/DDBJ whole genome shotgun (WGS) entry which is preliminary data.</text>
</comment>
<organism evidence="2 3">
    <name type="scientific">Fusarium ambrosium</name>
    <dbReference type="NCBI Taxonomy" id="131363"/>
    <lineage>
        <taxon>Eukaryota</taxon>
        <taxon>Fungi</taxon>
        <taxon>Dikarya</taxon>
        <taxon>Ascomycota</taxon>
        <taxon>Pezizomycotina</taxon>
        <taxon>Sordariomycetes</taxon>
        <taxon>Hypocreomycetidae</taxon>
        <taxon>Hypocreales</taxon>
        <taxon>Nectriaceae</taxon>
        <taxon>Fusarium</taxon>
        <taxon>Fusarium solani species complex</taxon>
    </lineage>
</organism>
<protein>
    <submittedName>
        <fullName evidence="2">Uncharacterized protein</fullName>
    </submittedName>
</protein>
<evidence type="ECO:0000256" key="1">
    <source>
        <dbReference type="SAM" id="MobiDB-lite"/>
    </source>
</evidence>
<accession>A0A428S2L1</accession>
<feature type="compositionally biased region" description="Polar residues" evidence="1">
    <location>
        <begin position="166"/>
        <end position="185"/>
    </location>
</feature>
<feature type="region of interest" description="Disordered" evidence="1">
    <location>
        <begin position="293"/>
        <end position="347"/>
    </location>
</feature>
<keyword evidence="3" id="KW-1185">Reference proteome</keyword>
<feature type="compositionally biased region" description="Acidic residues" evidence="1">
    <location>
        <begin position="336"/>
        <end position="347"/>
    </location>
</feature>
<feature type="region of interest" description="Disordered" evidence="1">
    <location>
        <begin position="155"/>
        <end position="220"/>
    </location>
</feature>
<dbReference type="AlphaFoldDB" id="A0A428S2L1"/>
<dbReference type="EMBL" id="NIZV01000623">
    <property type="protein sequence ID" value="RSL84072.1"/>
    <property type="molecule type" value="Genomic_DNA"/>
</dbReference>
<gene>
    <name evidence="2" type="ORF">CDV31_016754</name>
</gene>
<proteinExistence type="predicted"/>
<sequence length="476" mass="52292">MAHEQPPHLFSGDDDDIDSTFGDDDKSTTTLDPEELHTTCIYGREYTSAYEGACSCTPTDDKYRGVIDSKYWSATEEPGWSLHLAPLKENIQVLLLIDHWAIDPKVGGPRTCDTGTNGSNSFVTVNSMIAIETGPGVPGLSTTFVLATTRGSLPNELKPKPLPHTSYYSKTTINESPVNVTPTTVERSEKARLSVRPSSESCVAETPTNSPRDTLGDDGKGTLVADELEERLARIAAQAERNPKQSTHQQSFTRASRNLRPGDDYDTYDRSLEDPTSPRVARATSLICGLPCHPCPGGNSDTRDTQYDTDTETAVESDDDCETAIGSDSDNYISVEDTDSDLEDDIGSDEDLYQPLLEILYRSYSDDQREKLMKAIFVDQLVTKARIDPRRDLKGLCGSGYARELAEGIGKQLALKVDGLSTTAILDTALNRQQEWSRPLSSIEQSIILQEDLDQANKALRESRRGTGFPFLSGFL</sequence>
<feature type="compositionally biased region" description="Polar residues" evidence="1">
    <location>
        <begin position="196"/>
        <end position="212"/>
    </location>
</feature>
<evidence type="ECO:0000313" key="2">
    <source>
        <dbReference type="EMBL" id="RSL84072.1"/>
    </source>
</evidence>
<dbReference type="Proteomes" id="UP000288429">
    <property type="component" value="Unassembled WGS sequence"/>
</dbReference>
<name>A0A428S2L1_9HYPO</name>
<reference evidence="2 3" key="1">
    <citation type="submission" date="2017-06" db="EMBL/GenBank/DDBJ databases">
        <title>Cmopartive genomic analysis of Ambrosia Fusariam Clade fungi.</title>
        <authorList>
            <person name="Stajich J.E."/>
            <person name="Carrillo J."/>
            <person name="Kijimoto T."/>
            <person name="Eskalen A."/>
            <person name="O'Donnell K."/>
            <person name="Kasson M."/>
        </authorList>
    </citation>
    <scope>NUCLEOTIDE SEQUENCE [LARGE SCALE GENOMIC DNA]</scope>
    <source>
        <strain evidence="2 3">NRRL 20438</strain>
    </source>
</reference>
<feature type="compositionally biased region" description="Acidic residues" evidence="1">
    <location>
        <begin position="12"/>
        <end position="22"/>
    </location>
</feature>
<feature type="compositionally biased region" description="Polar residues" evidence="1">
    <location>
        <begin position="244"/>
        <end position="256"/>
    </location>
</feature>
<feature type="compositionally biased region" description="Acidic residues" evidence="1">
    <location>
        <begin position="307"/>
        <end position="322"/>
    </location>
</feature>
<feature type="region of interest" description="Disordered" evidence="1">
    <location>
        <begin position="238"/>
        <end position="278"/>
    </location>
</feature>
<feature type="region of interest" description="Disordered" evidence="1">
    <location>
        <begin position="1"/>
        <end position="30"/>
    </location>
</feature>